<name>A0ACB5SVF3_AMBMO</name>
<keyword evidence="2" id="KW-1185">Reference proteome</keyword>
<accession>A0ACB5SVF3</accession>
<dbReference type="EMBL" id="BSXS01000882">
    <property type="protein sequence ID" value="GME74277.1"/>
    <property type="molecule type" value="Genomic_DNA"/>
</dbReference>
<sequence length="549" mass="62888">MYQIGIAKHISVLCGGYRKLSNFTRKPLIIISVSSPYDFLYHNGIGSAYMCTYDYTSNVLSHIPSVLFGKVKPTGKVPGENKKDDYMDDMFDMSPSTVSGGSPMNKQIEFLLNDSVRSPPAMDQSMSQSVSNKKLLTDSALPSGSGSPVDDLHRKKRKKLNKPWLIEKFDFNRDFANLLILIKNSLSTQDVFPLTSRYTARLHQLLEFSQDQTHFIVRNSTLNVIYGVCLTWCEHDSEDGHILYILVDKSKRRQSIGEMLHNHAIKYLRQERNCKMIYLGSDFPMLSFFKEHRLDEVYSYWSNIETSANNDTKLLNPEDPMTGVLNFTKNIGWCDVKNYKKKYTQTKKFILVLEIKNWKLSEKLVKQLTVVGVKFEICTDFDEILSVLKANDFQDLEEKHYEQIYIEACKYIKEEREDKSAKKFSNNIMILKAFEPTSKSTLGSCILFNTRSKFTLYYPFMDNVNSPVNEPVYGLTGLFVDSNYEPLKPALKLGLVCTGVSFVKKLKGTKLVTGNFDDSHLGELTESGFKVYGEYCSAFGARRSYEWSL</sequence>
<evidence type="ECO:0000313" key="1">
    <source>
        <dbReference type="EMBL" id="GME74277.1"/>
    </source>
</evidence>
<proteinExistence type="predicted"/>
<organism evidence="1 2">
    <name type="scientific">Ambrosiozyma monospora</name>
    <name type="common">Yeast</name>
    <name type="synonym">Endomycopsis monosporus</name>
    <dbReference type="NCBI Taxonomy" id="43982"/>
    <lineage>
        <taxon>Eukaryota</taxon>
        <taxon>Fungi</taxon>
        <taxon>Dikarya</taxon>
        <taxon>Ascomycota</taxon>
        <taxon>Saccharomycotina</taxon>
        <taxon>Pichiomycetes</taxon>
        <taxon>Pichiales</taxon>
        <taxon>Pichiaceae</taxon>
        <taxon>Ambrosiozyma</taxon>
    </lineage>
</organism>
<dbReference type="Proteomes" id="UP001165064">
    <property type="component" value="Unassembled WGS sequence"/>
</dbReference>
<comment type="caution">
    <text evidence="1">The sequence shown here is derived from an EMBL/GenBank/DDBJ whole genome shotgun (WGS) entry which is preliminary data.</text>
</comment>
<evidence type="ECO:0000313" key="2">
    <source>
        <dbReference type="Proteomes" id="UP001165064"/>
    </source>
</evidence>
<protein>
    <submittedName>
        <fullName evidence="1">Unnamed protein product</fullName>
    </submittedName>
</protein>
<reference evidence="1" key="1">
    <citation type="submission" date="2023-04" db="EMBL/GenBank/DDBJ databases">
        <title>Ambrosiozyma monospora NBRC 10751.</title>
        <authorList>
            <person name="Ichikawa N."/>
            <person name="Sato H."/>
            <person name="Tonouchi N."/>
        </authorList>
    </citation>
    <scope>NUCLEOTIDE SEQUENCE</scope>
    <source>
        <strain evidence="1">NBRC 10751</strain>
    </source>
</reference>
<gene>
    <name evidence="1" type="ORF">Amon02_000171300</name>
</gene>